<organism evidence="1 2">
    <name type="scientific">Paenirhodobacter populi</name>
    <dbReference type="NCBI Taxonomy" id="2306993"/>
    <lineage>
        <taxon>Bacteria</taxon>
        <taxon>Pseudomonadati</taxon>
        <taxon>Pseudomonadota</taxon>
        <taxon>Alphaproteobacteria</taxon>
        <taxon>Rhodobacterales</taxon>
        <taxon>Rhodobacter group</taxon>
        <taxon>Paenirhodobacter</taxon>
    </lineage>
</organism>
<dbReference type="EMBL" id="SAUW01000017">
    <property type="protein sequence ID" value="RWR08501.1"/>
    <property type="molecule type" value="Genomic_DNA"/>
</dbReference>
<keyword evidence="2" id="KW-1185">Reference proteome</keyword>
<proteinExistence type="predicted"/>
<evidence type="ECO:0008006" key="3">
    <source>
        <dbReference type="Google" id="ProtNLM"/>
    </source>
</evidence>
<protein>
    <recommendedName>
        <fullName evidence="3">Ribbon-helix-helix protein, CopG family</fullName>
    </recommendedName>
</protein>
<dbReference type="RefSeq" id="WP_128270361.1">
    <property type="nucleotide sequence ID" value="NZ_SAUW01000017.1"/>
</dbReference>
<reference evidence="1 2" key="1">
    <citation type="submission" date="2019-01" db="EMBL/GenBank/DDBJ databases">
        <title>Sinorhodobacter populi sp. nov. isolated from the symptomatic bark tissue of Populus euramericana canker.</title>
        <authorList>
            <person name="Xu G."/>
        </authorList>
    </citation>
    <scope>NUCLEOTIDE SEQUENCE [LARGE SCALE GENOMIC DNA]</scope>
    <source>
        <strain evidence="1 2">2D-5</strain>
    </source>
</reference>
<evidence type="ECO:0000313" key="2">
    <source>
        <dbReference type="Proteomes" id="UP000285710"/>
    </source>
</evidence>
<reference evidence="1 2" key="2">
    <citation type="submission" date="2019-01" db="EMBL/GenBank/DDBJ databases">
        <authorList>
            <person name="Li Y."/>
        </authorList>
    </citation>
    <scope>NUCLEOTIDE SEQUENCE [LARGE SCALE GENOMIC DNA]</scope>
    <source>
        <strain evidence="1 2">2D-5</strain>
    </source>
</reference>
<comment type="caution">
    <text evidence="1">The sequence shown here is derived from an EMBL/GenBank/DDBJ whole genome shotgun (WGS) entry which is preliminary data.</text>
</comment>
<name>A0A443IPQ2_9RHOB</name>
<dbReference type="AlphaFoldDB" id="A0A443IPQ2"/>
<sequence length="72" mass="8211">MTESIPDNRKKRGRPRVGSTLVGVRLEPDLLAHLDAYRATLPDEPSRPEAIRSMIEAILRIIEKDPDYLDKD</sequence>
<dbReference type="Proteomes" id="UP000285710">
    <property type="component" value="Unassembled WGS sequence"/>
</dbReference>
<evidence type="ECO:0000313" key="1">
    <source>
        <dbReference type="EMBL" id="RWR08501.1"/>
    </source>
</evidence>
<accession>A0A443IPQ2</accession>
<gene>
    <name evidence="1" type="ORF">D2T33_15510</name>
</gene>